<dbReference type="GO" id="GO:0007165">
    <property type="term" value="P:signal transduction"/>
    <property type="evidence" value="ECO:0007669"/>
    <property type="project" value="InterPro"/>
</dbReference>
<dbReference type="FunFam" id="3.40.50.10140:FF:000007">
    <property type="entry name" value="Disease resistance protein (TIR-NBS-LRR class)"/>
    <property type="match status" value="1"/>
</dbReference>
<dbReference type="PANTHER" id="PTHR11017:SF219">
    <property type="entry name" value="ARCHAEAL ATPASE"/>
    <property type="match status" value="1"/>
</dbReference>
<dbReference type="SMART" id="SM00255">
    <property type="entry name" value="TIR"/>
    <property type="match status" value="1"/>
</dbReference>
<dbReference type="InterPro" id="IPR032675">
    <property type="entry name" value="LRR_dom_sf"/>
</dbReference>
<dbReference type="PRINTS" id="PR00364">
    <property type="entry name" value="DISEASERSIST"/>
</dbReference>
<reference evidence="8" key="3">
    <citation type="submission" date="2015-04" db="UniProtKB">
        <authorList>
            <consortium name="EnsemblPlants"/>
        </authorList>
    </citation>
    <scope>IDENTIFICATION</scope>
    <source>
        <strain evidence="8">cv. Jemalong A17</strain>
    </source>
</reference>
<sequence length="1475" mass="166452">MDVQAFFTYDVFLSFRGSDTRYGVTGYLYKALTDKGIRTFIHDSELQIGDEITPSLFKAIEESRICIIIFSTNYASSSFCLDELTAILYSYEEERNGRVVFPVFYHVESSVIRHGRGSYGDALAKHEERFMKDGVHRVKKWRTSLCKAANLSGYHFTGDGYEHEFIEAIVEYVCKQVTHVVPLHTADADQAVGIEPRVNNVNSLLDLGSDNVLLLGIYGMGGIGKTTIARAVYDSISDQFEGLCFLNNVRDDSDKFGPMHLQETMLYETCGLKIKLGGVNEGIRIIKQRLSKKKVLLVLDDVNKLMQLEVIAGAYDWFGPGSRIIITTREHHLLVMHGVDIIYEVDELSEGESLDLLCRSAFKTNKVDPSYADILKRVFTFTSGLPLALRAVGSYLFGRNINEWESALDLYERIPHNDIQTILRISFDSLEEEEKDIFLDIACFFNGDKLEYVEDILLARYGVSVRYSIRVLIEKSLIYIDKGLVTLHNLVEDMGKEIVRQESPKEPGERSRLWFVNDVVQVLEDNSGSAAIEILFLDFPIHAMNSNGSKGGEVNWDGEALKNMRNLKTLVIRNGSFNQGPTHLPNSLRVLEWWGYPSPSLPNDFHPKKLAMLKLPESCLRISEPIQGVINLTVLDFSYSDWITHIPDVSGLQNLEKIYFKQCENLTRIHESVGLLEKLRILNVVHCKKLSALPPIRLTSLEHLNLSHCSVLESFPEILGKMENLTELHIMGSPIKELPYSIQNLIRLRKLELHICGMVRLPSSIVMLPELSLMCVSKCQRLWFSEQDKGEELESKSSKTEHLTLSYCNISDELLPIGLAWFANVKDLNLSGNNFETLHACIKECPFLRNLKMDYCDNIQEIKGLPWKLESFSAKGCTSLKYMDLAGESHSLRELILDDCVFLREIIGDLPNLNHFSAKNCVSLTSQCTSMLMNQESVEAGNKMFSLPGKKIPDWFALQSREESTAFYFRNKFPAVSVCLVIGHLDEKPIAVNFSPKVFINGNKLSSGNQFVYNFRVATDHILLFDLRLLKFEDNGDALFLDNEWNHVVVSYVDHITDNEVPIRVVSKYSGIHVFNQISGMEDIRFTIPQKTLINATLDSTNSMMVPSQKVLFLIFLKIMTKRPEEDQTVVLSPTLKSIQSPSPTSEVVKGLVPLPTFPVKRPLPDVGEEISENLSDEEVCVTAIQKDLPVIQRCSEGDDVELESISCEEKYSSNTEGSDSDDPFDLVNRKLYDSGMATISSGERSGDASMRSIREAINGLELLMVNDLSEVSSDPAKLSELHQLLDLLSTSSHPKVTVEVKEAIVEFKKNVFLSFQEFQSAAESVNKLKNFERQLAVIQQKTMEGKGQRTDLKNTIKKVSLAMTAEISRKKELEAENATLRIQLDTNERELEQVVLNLKNQEEILSTYSTSCASLNEQARALLKQTDDLLAASSGIKQDGEAAELKQSRIKLTWSIDLTSQLNKMKKTILGFFE</sequence>
<keyword evidence="5" id="KW-0175">Coiled coil</keyword>
<dbReference type="InterPro" id="IPR044974">
    <property type="entry name" value="Disease_R_plants"/>
</dbReference>
<evidence type="ECO:0000259" key="6">
    <source>
        <dbReference type="PROSITE" id="PS50104"/>
    </source>
</evidence>
<evidence type="ECO:0000313" key="9">
    <source>
        <dbReference type="Proteomes" id="UP000002051"/>
    </source>
</evidence>
<dbReference type="InterPro" id="IPR027417">
    <property type="entry name" value="P-loop_NTPase"/>
</dbReference>
<evidence type="ECO:0000256" key="4">
    <source>
        <dbReference type="ARBA" id="ARBA00023027"/>
    </source>
</evidence>
<name>A0A072TNV2_MEDTR</name>
<dbReference type="Proteomes" id="UP000002051">
    <property type="component" value="Chromosome 8"/>
</dbReference>
<dbReference type="OrthoDB" id="1425460at2759"/>
<organism evidence="7 9">
    <name type="scientific">Medicago truncatula</name>
    <name type="common">Barrel medic</name>
    <name type="synonym">Medicago tribuloides</name>
    <dbReference type="NCBI Taxonomy" id="3880"/>
    <lineage>
        <taxon>Eukaryota</taxon>
        <taxon>Viridiplantae</taxon>
        <taxon>Streptophyta</taxon>
        <taxon>Embryophyta</taxon>
        <taxon>Tracheophyta</taxon>
        <taxon>Spermatophyta</taxon>
        <taxon>Magnoliopsida</taxon>
        <taxon>eudicotyledons</taxon>
        <taxon>Gunneridae</taxon>
        <taxon>Pentapetalae</taxon>
        <taxon>rosids</taxon>
        <taxon>fabids</taxon>
        <taxon>Fabales</taxon>
        <taxon>Fabaceae</taxon>
        <taxon>Papilionoideae</taxon>
        <taxon>50 kb inversion clade</taxon>
        <taxon>NPAAA clade</taxon>
        <taxon>Hologalegina</taxon>
        <taxon>IRL clade</taxon>
        <taxon>Trifolieae</taxon>
        <taxon>Medicago</taxon>
    </lineage>
</organism>
<dbReference type="ExpressionAtlas" id="A0A072TNV2">
    <property type="expression patterns" value="differential"/>
</dbReference>
<keyword evidence="9" id="KW-1185">Reference proteome</keyword>
<dbReference type="Gene3D" id="3.80.10.10">
    <property type="entry name" value="Ribonuclease Inhibitor"/>
    <property type="match status" value="2"/>
</dbReference>
<evidence type="ECO:0000313" key="7">
    <source>
        <dbReference type="EMBL" id="KEH19189.1"/>
    </source>
</evidence>
<accession>A0A072TNV2</accession>
<dbReference type="SUPFAM" id="SSF46785">
    <property type="entry name" value="Winged helix' DNA-binding domain"/>
    <property type="match status" value="1"/>
</dbReference>
<evidence type="ECO:0000256" key="1">
    <source>
        <dbReference type="ARBA" id="ARBA00022614"/>
    </source>
</evidence>
<dbReference type="InterPro" id="IPR002182">
    <property type="entry name" value="NB-ARC"/>
</dbReference>
<gene>
    <name evidence="8" type="primary">25501109</name>
    <name evidence="7" type="ordered locus">MTR_8g042470</name>
</gene>
<evidence type="ECO:0000256" key="2">
    <source>
        <dbReference type="ARBA" id="ARBA00022737"/>
    </source>
</evidence>
<dbReference type="GO" id="GO:0043531">
    <property type="term" value="F:ADP binding"/>
    <property type="evidence" value="ECO:0007669"/>
    <property type="project" value="InterPro"/>
</dbReference>
<dbReference type="InterPro" id="IPR058546">
    <property type="entry name" value="RPS4B/Roq1-like_LRR"/>
</dbReference>
<dbReference type="EMBL" id="CM001224">
    <property type="protein sequence ID" value="KEH19189.1"/>
    <property type="molecule type" value="Genomic_DNA"/>
</dbReference>
<dbReference type="Gene3D" id="3.40.50.10140">
    <property type="entry name" value="Toll/interleukin-1 receptor homology (TIR) domain"/>
    <property type="match status" value="1"/>
</dbReference>
<dbReference type="SUPFAM" id="SSF52058">
    <property type="entry name" value="L domain-like"/>
    <property type="match status" value="1"/>
</dbReference>
<keyword evidence="2" id="KW-0677">Repeat</keyword>
<evidence type="ECO:0000313" key="8">
    <source>
        <dbReference type="EnsemblPlants" id="KEH19189"/>
    </source>
</evidence>
<dbReference type="Gene3D" id="1.10.8.430">
    <property type="entry name" value="Helical domain of apoptotic protease-activating factors"/>
    <property type="match status" value="1"/>
</dbReference>
<dbReference type="EnsemblPlants" id="KEH19189">
    <property type="protein sequence ID" value="KEH19189"/>
    <property type="gene ID" value="MTR_8g042470"/>
</dbReference>
<dbReference type="Pfam" id="PF23286">
    <property type="entry name" value="LRR_13"/>
    <property type="match status" value="1"/>
</dbReference>
<dbReference type="Pfam" id="PF23282">
    <property type="entry name" value="WHD_ROQ1"/>
    <property type="match status" value="1"/>
</dbReference>
<dbReference type="SUPFAM" id="SSF52540">
    <property type="entry name" value="P-loop containing nucleoside triphosphate hydrolases"/>
    <property type="match status" value="1"/>
</dbReference>
<evidence type="ECO:0000256" key="3">
    <source>
        <dbReference type="ARBA" id="ARBA00022821"/>
    </source>
</evidence>
<dbReference type="InterPro" id="IPR058192">
    <property type="entry name" value="WHD_ROQ1-like"/>
</dbReference>
<dbReference type="InterPro" id="IPR035897">
    <property type="entry name" value="Toll_tir_struct_dom_sf"/>
</dbReference>
<dbReference type="SUPFAM" id="SSF52200">
    <property type="entry name" value="Toll/Interleukin receptor TIR domain"/>
    <property type="match status" value="1"/>
</dbReference>
<feature type="coiled-coil region" evidence="5">
    <location>
        <begin position="1322"/>
        <end position="1405"/>
    </location>
</feature>
<dbReference type="Pfam" id="PF00931">
    <property type="entry name" value="NB-ARC"/>
    <property type="match status" value="1"/>
</dbReference>
<dbReference type="InterPro" id="IPR000157">
    <property type="entry name" value="TIR_dom"/>
</dbReference>
<dbReference type="InterPro" id="IPR036390">
    <property type="entry name" value="WH_DNA-bd_sf"/>
</dbReference>
<dbReference type="Gene3D" id="3.40.50.300">
    <property type="entry name" value="P-loop containing nucleotide triphosphate hydrolases"/>
    <property type="match status" value="1"/>
</dbReference>
<reference evidence="7 9" key="1">
    <citation type="journal article" date="2011" name="Nature">
        <title>The Medicago genome provides insight into the evolution of rhizobial symbioses.</title>
        <authorList>
            <person name="Young N.D."/>
            <person name="Debelle F."/>
            <person name="Oldroyd G.E."/>
            <person name="Geurts R."/>
            <person name="Cannon S.B."/>
            <person name="Udvardi M.K."/>
            <person name="Benedito V.A."/>
            <person name="Mayer K.F."/>
            <person name="Gouzy J."/>
            <person name="Schoof H."/>
            <person name="Van de Peer Y."/>
            <person name="Proost S."/>
            <person name="Cook D.R."/>
            <person name="Meyers B.C."/>
            <person name="Spannagl M."/>
            <person name="Cheung F."/>
            <person name="De Mita S."/>
            <person name="Krishnakumar V."/>
            <person name="Gundlach H."/>
            <person name="Zhou S."/>
            <person name="Mudge J."/>
            <person name="Bharti A.K."/>
            <person name="Murray J.D."/>
            <person name="Naoumkina M.A."/>
            <person name="Rosen B."/>
            <person name="Silverstein K.A."/>
            <person name="Tang H."/>
            <person name="Rombauts S."/>
            <person name="Zhao P.X."/>
            <person name="Zhou P."/>
            <person name="Barbe V."/>
            <person name="Bardou P."/>
            <person name="Bechner M."/>
            <person name="Bellec A."/>
            <person name="Berger A."/>
            <person name="Berges H."/>
            <person name="Bidwell S."/>
            <person name="Bisseling T."/>
            <person name="Choisne N."/>
            <person name="Couloux A."/>
            <person name="Denny R."/>
            <person name="Deshpande S."/>
            <person name="Dai X."/>
            <person name="Doyle J.J."/>
            <person name="Dudez A.M."/>
            <person name="Farmer A.D."/>
            <person name="Fouteau S."/>
            <person name="Franken C."/>
            <person name="Gibelin C."/>
            <person name="Gish J."/>
            <person name="Goldstein S."/>
            <person name="Gonzalez A.J."/>
            <person name="Green P.J."/>
            <person name="Hallab A."/>
            <person name="Hartog M."/>
            <person name="Hua A."/>
            <person name="Humphray S.J."/>
            <person name="Jeong D.H."/>
            <person name="Jing Y."/>
            <person name="Jocker A."/>
            <person name="Kenton S.M."/>
            <person name="Kim D.J."/>
            <person name="Klee K."/>
            <person name="Lai H."/>
            <person name="Lang C."/>
            <person name="Lin S."/>
            <person name="Macmil S.L."/>
            <person name="Magdelenat G."/>
            <person name="Matthews L."/>
            <person name="McCorrison J."/>
            <person name="Monaghan E.L."/>
            <person name="Mun J.H."/>
            <person name="Najar F.Z."/>
            <person name="Nicholson C."/>
            <person name="Noirot C."/>
            <person name="O'Bleness M."/>
            <person name="Paule C.R."/>
            <person name="Poulain J."/>
            <person name="Prion F."/>
            <person name="Qin B."/>
            <person name="Qu C."/>
            <person name="Retzel E.F."/>
            <person name="Riddle C."/>
            <person name="Sallet E."/>
            <person name="Samain S."/>
            <person name="Samson N."/>
            <person name="Sanders I."/>
            <person name="Saurat O."/>
            <person name="Scarpelli C."/>
            <person name="Schiex T."/>
            <person name="Segurens B."/>
            <person name="Severin A.J."/>
            <person name="Sherrier D.J."/>
            <person name="Shi R."/>
            <person name="Sims S."/>
            <person name="Singer S.R."/>
            <person name="Sinharoy S."/>
            <person name="Sterck L."/>
            <person name="Viollet A."/>
            <person name="Wang B.B."/>
            <person name="Wang K."/>
            <person name="Wang M."/>
            <person name="Wang X."/>
            <person name="Warfsmann J."/>
            <person name="Weissenbach J."/>
            <person name="White D.D."/>
            <person name="White J.D."/>
            <person name="Wiley G.B."/>
            <person name="Wincker P."/>
            <person name="Xing Y."/>
            <person name="Yang L."/>
            <person name="Yao Z."/>
            <person name="Ying F."/>
            <person name="Zhai J."/>
            <person name="Zhou L."/>
            <person name="Zuber A."/>
            <person name="Denarie J."/>
            <person name="Dixon R.A."/>
            <person name="May G.D."/>
            <person name="Schwartz D.C."/>
            <person name="Rogers J."/>
            <person name="Quetier F."/>
            <person name="Town C.D."/>
            <person name="Roe B.A."/>
        </authorList>
    </citation>
    <scope>NUCLEOTIDE SEQUENCE [LARGE SCALE GENOMIC DNA]</scope>
    <source>
        <strain evidence="7">A17</strain>
        <strain evidence="8 9">cv. Jemalong A17</strain>
    </source>
</reference>
<dbReference type="GO" id="GO:0006952">
    <property type="term" value="P:defense response"/>
    <property type="evidence" value="ECO:0007669"/>
    <property type="project" value="UniProtKB-KW"/>
</dbReference>
<dbReference type="Pfam" id="PF01582">
    <property type="entry name" value="TIR"/>
    <property type="match status" value="1"/>
</dbReference>
<protein>
    <submittedName>
        <fullName evidence="7">Disease resistance protein (TIR-NBS-LRR class)</fullName>
    </submittedName>
</protein>
<evidence type="ECO:0000256" key="5">
    <source>
        <dbReference type="SAM" id="Coils"/>
    </source>
</evidence>
<dbReference type="InterPro" id="IPR042197">
    <property type="entry name" value="Apaf_helical"/>
</dbReference>
<keyword evidence="3" id="KW-0611">Plant defense</keyword>
<dbReference type="PANTHER" id="PTHR11017">
    <property type="entry name" value="LEUCINE-RICH REPEAT-CONTAINING PROTEIN"/>
    <property type="match status" value="1"/>
</dbReference>
<dbReference type="PROSITE" id="PS50104">
    <property type="entry name" value="TIR"/>
    <property type="match status" value="1"/>
</dbReference>
<reference evidence="7 9" key="2">
    <citation type="journal article" date="2014" name="BMC Genomics">
        <title>An improved genome release (version Mt4.0) for the model legume Medicago truncatula.</title>
        <authorList>
            <person name="Tang H."/>
            <person name="Krishnakumar V."/>
            <person name="Bidwell S."/>
            <person name="Rosen B."/>
            <person name="Chan A."/>
            <person name="Zhou S."/>
            <person name="Gentzbittel L."/>
            <person name="Childs K.L."/>
            <person name="Yandell M."/>
            <person name="Gundlach H."/>
            <person name="Mayer K.F."/>
            <person name="Schwartz D.C."/>
            <person name="Town C.D."/>
        </authorList>
    </citation>
    <scope>GENOME REANNOTATION</scope>
    <source>
        <strain evidence="7">A17</strain>
        <strain evidence="8 9">cv. Jemalong A17</strain>
    </source>
</reference>
<keyword evidence="4" id="KW-0520">NAD</keyword>
<keyword evidence="1" id="KW-0433">Leucine-rich repeat</keyword>
<proteinExistence type="predicted"/>
<feature type="domain" description="TIR" evidence="6">
    <location>
        <begin position="7"/>
        <end position="177"/>
    </location>
</feature>